<dbReference type="AlphaFoldDB" id="A0A8X6TI97"/>
<evidence type="ECO:0000313" key="3">
    <source>
        <dbReference type="Proteomes" id="UP000887013"/>
    </source>
</evidence>
<feature type="region of interest" description="Disordered" evidence="1">
    <location>
        <begin position="107"/>
        <end position="129"/>
    </location>
</feature>
<accession>A0A8X6TI97</accession>
<reference evidence="2" key="1">
    <citation type="submission" date="2020-08" db="EMBL/GenBank/DDBJ databases">
        <title>Multicomponent nature underlies the extraordinary mechanical properties of spider dragline silk.</title>
        <authorList>
            <person name="Kono N."/>
            <person name="Nakamura H."/>
            <person name="Mori M."/>
            <person name="Yoshida Y."/>
            <person name="Ohtoshi R."/>
            <person name="Malay A.D."/>
            <person name="Moran D.A.P."/>
            <person name="Tomita M."/>
            <person name="Numata K."/>
            <person name="Arakawa K."/>
        </authorList>
    </citation>
    <scope>NUCLEOTIDE SEQUENCE</scope>
</reference>
<dbReference type="EMBL" id="BMAW01103853">
    <property type="protein sequence ID" value="GFT11267.1"/>
    <property type="molecule type" value="Genomic_DNA"/>
</dbReference>
<sequence length="152" mass="17369">MPLKTHVIGRDKHGPDDDKTLAIQWLNRPTPKKEVRVRTNGLLSRIYTQLCRDIYSTYGSGPCQDLAPAPGNMSSIYERPGNGPNIYVGIWLRVRNIEEDLATRGRFDNPRADKRDGTSKGERKSGEESTREEERWTICFSIQLNRLNLLVL</sequence>
<name>A0A8X6TI97_NEPPI</name>
<keyword evidence="3" id="KW-1185">Reference proteome</keyword>
<evidence type="ECO:0000256" key="1">
    <source>
        <dbReference type="SAM" id="MobiDB-lite"/>
    </source>
</evidence>
<organism evidence="2 3">
    <name type="scientific">Nephila pilipes</name>
    <name type="common">Giant wood spider</name>
    <name type="synonym">Nephila maculata</name>
    <dbReference type="NCBI Taxonomy" id="299642"/>
    <lineage>
        <taxon>Eukaryota</taxon>
        <taxon>Metazoa</taxon>
        <taxon>Ecdysozoa</taxon>
        <taxon>Arthropoda</taxon>
        <taxon>Chelicerata</taxon>
        <taxon>Arachnida</taxon>
        <taxon>Araneae</taxon>
        <taxon>Araneomorphae</taxon>
        <taxon>Entelegynae</taxon>
        <taxon>Araneoidea</taxon>
        <taxon>Nephilidae</taxon>
        <taxon>Nephila</taxon>
    </lineage>
</organism>
<gene>
    <name evidence="2" type="ORF">NPIL_345101</name>
</gene>
<dbReference type="Proteomes" id="UP000887013">
    <property type="component" value="Unassembled WGS sequence"/>
</dbReference>
<evidence type="ECO:0000313" key="2">
    <source>
        <dbReference type="EMBL" id="GFT11267.1"/>
    </source>
</evidence>
<proteinExistence type="predicted"/>
<protein>
    <submittedName>
        <fullName evidence="2">Uncharacterized protein</fullName>
    </submittedName>
</protein>
<comment type="caution">
    <text evidence="2">The sequence shown here is derived from an EMBL/GenBank/DDBJ whole genome shotgun (WGS) entry which is preliminary data.</text>
</comment>